<feature type="domain" description="Mce/MlaD" evidence="2">
    <location>
        <begin position="48"/>
        <end position="135"/>
    </location>
</feature>
<dbReference type="EMBL" id="CP028942">
    <property type="protein sequence ID" value="QKM64586.1"/>
    <property type="molecule type" value="Genomic_DNA"/>
</dbReference>
<dbReference type="InterPro" id="IPR052336">
    <property type="entry name" value="MlaD_Phospholipid_Transporter"/>
</dbReference>
<dbReference type="PANTHER" id="PTHR33371:SF4">
    <property type="entry name" value="INTERMEMBRANE PHOSPHOLIPID TRANSPORT SYSTEM BINDING PROTEIN MLAD"/>
    <property type="match status" value="1"/>
</dbReference>
<name>A0A6M9Q355_9BURK</name>
<evidence type="ECO:0000256" key="1">
    <source>
        <dbReference type="SAM" id="Phobius"/>
    </source>
</evidence>
<evidence type="ECO:0000313" key="4">
    <source>
        <dbReference type="Proteomes" id="UP000503312"/>
    </source>
</evidence>
<keyword evidence="4" id="KW-1185">Reference proteome</keyword>
<dbReference type="InterPro" id="IPR003399">
    <property type="entry name" value="Mce/MlaD"/>
</dbReference>
<dbReference type="Pfam" id="PF02470">
    <property type="entry name" value="MlaD"/>
    <property type="match status" value="1"/>
</dbReference>
<accession>A0A6M9Q355</accession>
<keyword evidence="1" id="KW-0472">Membrane</keyword>
<feature type="transmembrane region" description="Helical" evidence="1">
    <location>
        <begin position="12"/>
        <end position="31"/>
    </location>
</feature>
<evidence type="ECO:0000313" key="3">
    <source>
        <dbReference type="EMBL" id="QKM64586.1"/>
    </source>
</evidence>
<gene>
    <name evidence="3" type="ORF">DCO17_04660</name>
</gene>
<keyword evidence="1" id="KW-1133">Transmembrane helix</keyword>
<reference evidence="3 4" key="1">
    <citation type="submission" date="2018-04" db="EMBL/GenBank/DDBJ databases">
        <title>Polynucleobacter sp. UH21B genome.</title>
        <authorList>
            <person name="Hahn M.W."/>
        </authorList>
    </citation>
    <scope>NUCLEOTIDE SEQUENCE [LARGE SCALE GENOMIC DNA]</scope>
    <source>
        <strain evidence="3 4">MWH-UH21B</strain>
    </source>
</reference>
<proteinExistence type="predicted"/>
<keyword evidence="1" id="KW-0812">Transmembrane</keyword>
<sequence>MSNNSNPNYFRLGIFVLAAIGALVTAILIFGSGQIFKKSFYVETYIKQSVTGLDAGAAVRFRGVKIGQVSFIGLTGDVYEDHIPFKDRKQYVLVRMQIFGEKVDEKQVSDFVKNNLRARVKSMGITGVNYVEFDFSPVSAEEYPPLPYNWKPEYPVVPSLPNQADEIISGIQKLIGALNDMNIDGTQKKFDALLANLNVLMAGNGKDNAGLVQSVKDMNVILERIARVTDKEELNILMRELIGTMVAIRQTVTSMQGDTQLTIENLKQTSEQLNEFSRIASQSPSSIIWGEPPAKITLPMNGTQGQSGVQK</sequence>
<dbReference type="Proteomes" id="UP000503312">
    <property type="component" value="Chromosome"/>
</dbReference>
<organism evidence="3 4">
    <name type="scientific">Polynucleobacter tropicus</name>
    <dbReference type="NCBI Taxonomy" id="1743174"/>
    <lineage>
        <taxon>Bacteria</taxon>
        <taxon>Pseudomonadati</taxon>
        <taxon>Pseudomonadota</taxon>
        <taxon>Betaproteobacteria</taxon>
        <taxon>Burkholderiales</taxon>
        <taxon>Burkholderiaceae</taxon>
        <taxon>Polynucleobacter</taxon>
    </lineage>
</organism>
<evidence type="ECO:0000259" key="2">
    <source>
        <dbReference type="Pfam" id="PF02470"/>
    </source>
</evidence>
<dbReference type="PANTHER" id="PTHR33371">
    <property type="entry name" value="INTERMEMBRANE PHOSPHOLIPID TRANSPORT SYSTEM BINDING PROTEIN MLAD-RELATED"/>
    <property type="match status" value="1"/>
</dbReference>
<protein>
    <submittedName>
        <fullName evidence="3">MCE family protein</fullName>
    </submittedName>
</protein>
<dbReference type="RefSeq" id="WP_173955630.1">
    <property type="nucleotide sequence ID" value="NZ_CP028942.1"/>
</dbReference>
<dbReference type="KEGG" id="ptrp:DCO17_04660"/>
<dbReference type="AlphaFoldDB" id="A0A6M9Q355"/>